<feature type="domain" description="F-box" evidence="1">
    <location>
        <begin position="8"/>
        <end position="58"/>
    </location>
</feature>
<dbReference type="EMBL" id="PKPP01007449">
    <property type="protein sequence ID" value="PWA53350.1"/>
    <property type="molecule type" value="Genomic_DNA"/>
</dbReference>
<dbReference type="InterPro" id="IPR050796">
    <property type="entry name" value="SCF_F-box_component"/>
</dbReference>
<comment type="caution">
    <text evidence="2">The sequence shown here is derived from an EMBL/GenBank/DDBJ whole genome shotgun (WGS) entry which is preliminary data.</text>
</comment>
<dbReference type="PANTHER" id="PTHR31672">
    <property type="entry name" value="BNACNNG10540D PROTEIN"/>
    <property type="match status" value="1"/>
</dbReference>
<dbReference type="InterPro" id="IPR017451">
    <property type="entry name" value="F-box-assoc_interact_dom"/>
</dbReference>
<dbReference type="Pfam" id="PF12937">
    <property type="entry name" value="F-box-like"/>
    <property type="match status" value="1"/>
</dbReference>
<accession>A0A2U1LWK5</accession>
<dbReference type="Proteomes" id="UP000245207">
    <property type="component" value="Unassembled WGS sequence"/>
</dbReference>
<dbReference type="SUPFAM" id="SSF81383">
    <property type="entry name" value="F-box domain"/>
    <property type="match status" value="1"/>
</dbReference>
<dbReference type="AlphaFoldDB" id="A0A2U1LWK5"/>
<dbReference type="SMART" id="SM00256">
    <property type="entry name" value="FBOX"/>
    <property type="match status" value="1"/>
</dbReference>
<dbReference type="Pfam" id="PF07734">
    <property type="entry name" value="FBA_1"/>
    <property type="match status" value="1"/>
</dbReference>
<dbReference type="OrthoDB" id="610337at2759"/>
<evidence type="ECO:0000259" key="1">
    <source>
        <dbReference type="PROSITE" id="PS50181"/>
    </source>
</evidence>
<dbReference type="InterPro" id="IPR006527">
    <property type="entry name" value="F-box-assoc_dom_typ1"/>
</dbReference>
<dbReference type="Gene3D" id="1.20.1280.50">
    <property type="match status" value="1"/>
</dbReference>
<dbReference type="PROSITE" id="PS50181">
    <property type="entry name" value="FBOX"/>
    <property type="match status" value="1"/>
</dbReference>
<dbReference type="PANTHER" id="PTHR31672:SF13">
    <property type="entry name" value="F-BOX PROTEIN CPR30-LIKE"/>
    <property type="match status" value="1"/>
</dbReference>
<dbReference type="STRING" id="35608.A0A2U1LWK5"/>
<dbReference type="InterPro" id="IPR036047">
    <property type="entry name" value="F-box-like_dom_sf"/>
</dbReference>
<protein>
    <submittedName>
        <fullName evidence="2">F-box associated domain, type 1</fullName>
    </submittedName>
</protein>
<name>A0A2U1LWK5_ARTAN</name>
<proteinExistence type="predicted"/>
<evidence type="ECO:0000313" key="2">
    <source>
        <dbReference type="EMBL" id="PWA53350.1"/>
    </source>
</evidence>
<reference evidence="2 3" key="1">
    <citation type="journal article" date="2018" name="Mol. Plant">
        <title>The genome of Artemisia annua provides insight into the evolution of Asteraceae family and artemisinin biosynthesis.</title>
        <authorList>
            <person name="Shen Q."/>
            <person name="Zhang L."/>
            <person name="Liao Z."/>
            <person name="Wang S."/>
            <person name="Yan T."/>
            <person name="Shi P."/>
            <person name="Liu M."/>
            <person name="Fu X."/>
            <person name="Pan Q."/>
            <person name="Wang Y."/>
            <person name="Lv Z."/>
            <person name="Lu X."/>
            <person name="Zhang F."/>
            <person name="Jiang W."/>
            <person name="Ma Y."/>
            <person name="Chen M."/>
            <person name="Hao X."/>
            <person name="Li L."/>
            <person name="Tang Y."/>
            <person name="Lv G."/>
            <person name="Zhou Y."/>
            <person name="Sun X."/>
            <person name="Brodelius P.E."/>
            <person name="Rose J.K.C."/>
            <person name="Tang K."/>
        </authorList>
    </citation>
    <scope>NUCLEOTIDE SEQUENCE [LARGE SCALE GENOMIC DNA]</scope>
    <source>
        <strain evidence="3">cv. Huhao1</strain>
        <tissue evidence="2">Leaf</tissue>
    </source>
</reference>
<organism evidence="2 3">
    <name type="scientific">Artemisia annua</name>
    <name type="common">Sweet wormwood</name>
    <dbReference type="NCBI Taxonomy" id="35608"/>
    <lineage>
        <taxon>Eukaryota</taxon>
        <taxon>Viridiplantae</taxon>
        <taxon>Streptophyta</taxon>
        <taxon>Embryophyta</taxon>
        <taxon>Tracheophyta</taxon>
        <taxon>Spermatophyta</taxon>
        <taxon>Magnoliopsida</taxon>
        <taxon>eudicotyledons</taxon>
        <taxon>Gunneridae</taxon>
        <taxon>Pentapetalae</taxon>
        <taxon>asterids</taxon>
        <taxon>campanulids</taxon>
        <taxon>Asterales</taxon>
        <taxon>Asteraceae</taxon>
        <taxon>Asteroideae</taxon>
        <taxon>Anthemideae</taxon>
        <taxon>Artemisiinae</taxon>
        <taxon>Artemisia</taxon>
    </lineage>
</organism>
<sequence length="391" mass="44888">MNLEEGTMRGIEDLEENLMLDIFSRLNVRTILCCKCVCKKWHDIVLDPYFVNNMWPKNPNNLGLMIHHVTITGRGGLHWIEIEEEEEDFDVARILTVDLSTPRELKRFDRYPGFCFQKMVVGGSVEGLICVWSIFHTTWIINPVTKEYMNLPDAPSSLSLSNTRPDIISYGFGASVGAKAYKVIRIYKTSTIEIEVFTLGTDQWRTLERQDHYNELVCNYMKAGLFFNGHVHWIDSFGRGKLFVFELDNETFNSFPSPPPVYDEKQEKISFGCLGVLKGCLSQCCWYSSRKSSVWVMKEHGVKDSWYKAFTINETKIASYPLCVIDSLRGAILIVRDEKTFAAYCLQTSTLKRVSLACIDTYIRIDTAITYRPTLLKLQNFASLNTVVQAF</sequence>
<dbReference type="InterPro" id="IPR001810">
    <property type="entry name" value="F-box_dom"/>
</dbReference>
<gene>
    <name evidence="2" type="ORF">CTI12_AA445510</name>
</gene>
<evidence type="ECO:0000313" key="3">
    <source>
        <dbReference type="Proteomes" id="UP000245207"/>
    </source>
</evidence>
<keyword evidence="3" id="KW-1185">Reference proteome</keyword>
<dbReference type="NCBIfam" id="TIGR01640">
    <property type="entry name" value="F_box_assoc_1"/>
    <property type="match status" value="1"/>
</dbReference>